<organism evidence="2 3">
    <name type="scientific">Pararhodospirillum photometricum DSM 122</name>
    <dbReference type="NCBI Taxonomy" id="1150469"/>
    <lineage>
        <taxon>Bacteria</taxon>
        <taxon>Pseudomonadati</taxon>
        <taxon>Pseudomonadota</taxon>
        <taxon>Alphaproteobacteria</taxon>
        <taxon>Rhodospirillales</taxon>
        <taxon>Rhodospirillaceae</taxon>
        <taxon>Pararhodospirillum</taxon>
    </lineage>
</organism>
<sequence>MARRGQGTLVAGAGGCIVQFRRPLRPFQRFVLKSRMLSWDDKWVYIDHRVESEGALVCYAMVRGAFVGRGGVIPPAEVVARTAFTGPTPPLPPWAQAWPTADTAPRPLLREAS</sequence>
<dbReference type="Gene3D" id="3.10.129.10">
    <property type="entry name" value="Hotdog Thioesterase"/>
    <property type="match status" value="1"/>
</dbReference>
<dbReference type="STRING" id="1150469.RSPPHO_00887"/>
<accession>H6SRI4</accession>
<reference evidence="2 3" key="1">
    <citation type="submission" date="2012-02" db="EMBL/GenBank/DDBJ databases">
        <title>Shotgun genome sequence of Phaeospirillum photometricum DSM 122.</title>
        <authorList>
            <person name="Duquesne K."/>
            <person name="Sturgis J."/>
        </authorList>
    </citation>
    <scope>NUCLEOTIDE SEQUENCE [LARGE SCALE GENOMIC DNA]</scope>
    <source>
        <strain evidence="3">DSM122</strain>
    </source>
</reference>
<dbReference type="Proteomes" id="UP000033220">
    <property type="component" value="Chromosome DSM 122"/>
</dbReference>
<dbReference type="PANTHER" id="PTHR12475">
    <property type="match status" value="1"/>
</dbReference>
<gene>
    <name evidence="2" type="ORF">RSPPHO_00887</name>
</gene>
<evidence type="ECO:0000313" key="3">
    <source>
        <dbReference type="Proteomes" id="UP000033220"/>
    </source>
</evidence>
<dbReference type="InterPro" id="IPR051490">
    <property type="entry name" value="THEM6_lcsJ_thioesterase"/>
</dbReference>
<proteinExistence type="predicted"/>
<name>H6SRI4_PARPM</name>
<dbReference type="HOGENOM" id="CLU_2131607_0_0_5"/>
<evidence type="ECO:0000256" key="1">
    <source>
        <dbReference type="SAM" id="MobiDB-lite"/>
    </source>
</evidence>
<dbReference type="InterPro" id="IPR029069">
    <property type="entry name" value="HotDog_dom_sf"/>
</dbReference>
<dbReference type="PROSITE" id="PS51257">
    <property type="entry name" value="PROKAR_LIPOPROTEIN"/>
    <property type="match status" value="1"/>
</dbReference>
<dbReference type="PATRIC" id="fig|1150469.3.peg.1022"/>
<dbReference type="Pfam" id="PF13279">
    <property type="entry name" value="4HBT_2"/>
    <property type="match status" value="1"/>
</dbReference>
<keyword evidence="3" id="KW-1185">Reference proteome</keyword>
<dbReference type="PANTHER" id="PTHR12475:SF4">
    <property type="entry name" value="PROTEIN THEM6"/>
    <property type="match status" value="1"/>
</dbReference>
<dbReference type="SUPFAM" id="SSF54637">
    <property type="entry name" value="Thioesterase/thiol ester dehydrase-isomerase"/>
    <property type="match status" value="1"/>
</dbReference>
<protein>
    <submittedName>
        <fullName evidence="2">Thioesterase superfamily</fullName>
    </submittedName>
</protein>
<dbReference type="KEGG" id="rpm:RSPPHO_00887"/>
<dbReference type="eggNOG" id="COG0824">
    <property type="taxonomic scope" value="Bacteria"/>
</dbReference>
<dbReference type="EMBL" id="HE663493">
    <property type="protein sequence ID" value="CCG07513.1"/>
    <property type="molecule type" value="Genomic_DNA"/>
</dbReference>
<dbReference type="AlphaFoldDB" id="H6SRI4"/>
<feature type="region of interest" description="Disordered" evidence="1">
    <location>
        <begin position="90"/>
        <end position="113"/>
    </location>
</feature>
<evidence type="ECO:0000313" key="2">
    <source>
        <dbReference type="EMBL" id="CCG07513.1"/>
    </source>
</evidence>